<dbReference type="Gene3D" id="2.60.40.2440">
    <property type="entry name" value="Carbohydrate binding type-21 domain"/>
    <property type="match status" value="2"/>
</dbReference>
<dbReference type="GO" id="GO:0008157">
    <property type="term" value="F:protein phosphatase 1 binding"/>
    <property type="evidence" value="ECO:0007669"/>
    <property type="project" value="TreeGrafter"/>
</dbReference>
<dbReference type="PROSITE" id="PS51159">
    <property type="entry name" value="CBM21"/>
    <property type="match status" value="2"/>
</dbReference>
<evidence type="ECO:0000313" key="3">
    <source>
        <dbReference type="Proteomes" id="UP000184432"/>
    </source>
</evidence>
<dbReference type="PANTHER" id="PTHR12307">
    <property type="entry name" value="PROTEIN PHOSPHATASE 1 REGULATORY SUBUNIT"/>
    <property type="match status" value="1"/>
</dbReference>
<feature type="domain" description="CBM21" evidence="1">
    <location>
        <begin position="151"/>
        <end position="272"/>
    </location>
</feature>
<dbReference type="Proteomes" id="UP000184432">
    <property type="component" value="Unassembled WGS sequence"/>
</dbReference>
<feature type="domain" description="CBM21" evidence="1">
    <location>
        <begin position="33"/>
        <end position="143"/>
    </location>
</feature>
<dbReference type="Pfam" id="PF03370">
    <property type="entry name" value="CBM_21"/>
    <property type="match status" value="2"/>
</dbReference>
<evidence type="ECO:0000259" key="1">
    <source>
        <dbReference type="PROSITE" id="PS51159"/>
    </source>
</evidence>
<accession>A0A1M6ED59</accession>
<dbReference type="InterPro" id="IPR038175">
    <property type="entry name" value="CBM21_dom_sf"/>
</dbReference>
<proteinExistence type="predicted"/>
<evidence type="ECO:0000313" key="2">
    <source>
        <dbReference type="EMBL" id="SHI83405.1"/>
    </source>
</evidence>
<dbReference type="EMBL" id="FQYP01000003">
    <property type="protein sequence ID" value="SHI83405.1"/>
    <property type="molecule type" value="Genomic_DNA"/>
</dbReference>
<protein>
    <submittedName>
        <fullName evidence="2">Carbohydrate/starch-binding module (Family 21)</fullName>
    </submittedName>
</protein>
<dbReference type="GO" id="GO:0000164">
    <property type="term" value="C:protein phosphatase type 1 complex"/>
    <property type="evidence" value="ECO:0007669"/>
    <property type="project" value="TreeGrafter"/>
</dbReference>
<dbReference type="GO" id="GO:2001069">
    <property type="term" value="F:glycogen binding"/>
    <property type="evidence" value="ECO:0007669"/>
    <property type="project" value="TreeGrafter"/>
</dbReference>
<sequence length="277" mass="32197">MKKLFYLAIALLIFSCNTEELIENQRSTDLINISEKSLKPVSLVKSWTTFGTYRGFSSYTRKFTVQVSDLAFDKSVSIFHEKLDGSWEEIPLSYSFDIDEDQEIWIGNRTTSSQIYADEFVVKYEVDGQVYWDNNNGANYKMSVRDGYFLANPDSNISVDTDFDSIFYSSFYDQNQLNVTVDVRNLSPTKEVVVVYTTDGWQTQSEFSLSYRPFWNSGPFISVTSPNQFGIERWSGFVRFDSTINTVEYAVLYRVNGQEYWDNNYGKNHLVIRRVNE</sequence>
<organism evidence="2 3">
    <name type="scientific">Aquimarina spongiae</name>
    <dbReference type="NCBI Taxonomy" id="570521"/>
    <lineage>
        <taxon>Bacteria</taxon>
        <taxon>Pseudomonadati</taxon>
        <taxon>Bacteroidota</taxon>
        <taxon>Flavobacteriia</taxon>
        <taxon>Flavobacteriales</taxon>
        <taxon>Flavobacteriaceae</taxon>
        <taxon>Aquimarina</taxon>
    </lineage>
</organism>
<dbReference type="OrthoDB" id="9812537at2"/>
<dbReference type="InterPro" id="IPR050782">
    <property type="entry name" value="PP1_regulatory_subunit_3"/>
</dbReference>
<dbReference type="STRING" id="570521.SAMN04488508_103352"/>
<dbReference type="RefSeq" id="WP_073315689.1">
    <property type="nucleotide sequence ID" value="NZ_FQYP01000003.1"/>
</dbReference>
<dbReference type="InterPro" id="IPR005036">
    <property type="entry name" value="CBM21_dom"/>
</dbReference>
<dbReference type="PROSITE" id="PS51257">
    <property type="entry name" value="PROKAR_LIPOPROTEIN"/>
    <property type="match status" value="1"/>
</dbReference>
<dbReference type="GO" id="GO:0005979">
    <property type="term" value="P:regulation of glycogen biosynthetic process"/>
    <property type="evidence" value="ECO:0007669"/>
    <property type="project" value="TreeGrafter"/>
</dbReference>
<reference evidence="3" key="1">
    <citation type="submission" date="2016-11" db="EMBL/GenBank/DDBJ databases">
        <authorList>
            <person name="Varghese N."/>
            <person name="Submissions S."/>
        </authorList>
    </citation>
    <scope>NUCLEOTIDE SEQUENCE [LARGE SCALE GENOMIC DNA]</scope>
    <source>
        <strain evidence="3">DSM 22623</strain>
    </source>
</reference>
<keyword evidence="3" id="KW-1185">Reference proteome</keyword>
<name>A0A1M6ED59_9FLAO</name>
<dbReference type="PANTHER" id="PTHR12307:SF36">
    <property type="entry name" value="GLYCOGEN-BINDING SUBUNIT 76A"/>
    <property type="match status" value="1"/>
</dbReference>
<dbReference type="AlphaFoldDB" id="A0A1M6ED59"/>
<gene>
    <name evidence="2" type="ORF">SAMN04488508_103352</name>
</gene>